<dbReference type="STRING" id="555875.SAMN04488124_0847"/>
<dbReference type="Proteomes" id="UP000243250">
    <property type="component" value="Unassembled WGS sequence"/>
</dbReference>
<keyword evidence="3 7" id="KW-0812">Transmembrane</keyword>
<feature type="transmembrane region" description="Helical" evidence="7">
    <location>
        <begin position="15"/>
        <end position="44"/>
    </location>
</feature>
<gene>
    <name evidence="8" type="ORF">SAMN04488124_0847</name>
</gene>
<evidence type="ECO:0000313" key="8">
    <source>
        <dbReference type="EMBL" id="SFR37020.1"/>
    </source>
</evidence>
<evidence type="ECO:0000256" key="5">
    <source>
        <dbReference type="ARBA" id="ARBA00023136"/>
    </source>
</evidence>
<proteinExistence type="inferred from homology"/>
<protein>
    <submittedName>
        <fullName evidence="8">Predicted PurR-regulated permease PerM</fullName>
    </submittedName>
</protein>
<evidence type="ECO:0000256" key="1">
    <source>
        <dbReference type="ARBA" id="ARBA00004141"/>
    </source>
</evidence>
<organism evidence="8 9">
    <name type="scientific">Halogeometricum limi</name>
    <dbReference type="NCBI Taxonomy" id="555875"/>
    <lineage>
        <taxon>Archaea</taxon>
        <taxon>Methanobacteriati</taxon>
        <taxon>Methanobacteriota</taxon>
        <taxon>Stenosarchaea group</taxon>
        <taxon>Halobacteria</taxon>
        <taxon>Halobacteriales</taxon>
        <taxon>Haloferacaceae</taxon>
        <taxon>Halogeometricum</taxon>
    </lineage>
</organism>
<comment type="similarity">
    <text evidence="2">Belongs to the autoinducer-2 exporter (AI-2E) (TC 2.A.86) family.</text>
</comment>
<feature type="transmembrane region" description="Helical" evidence="7">
    <location>
        <begin position="215"/>
        <end position="236"/>
    </location>
</feature>
<evidence type="ECO:0000256" key="4">
    <source>
        <dbReference type="ARBA" id="ARBA00022989"/>
    </source>
</evidence>
<reference evidence="9" key="1">
    <citation type="submission" date="2016-10" db="EMBL/GenBank/DDBJ databases">
        <authorList>
            <person name="Varghese N."/>
            <person name="Submissions S."/>
        </authorList>
    </citation>
    <scope>NUCLEOTIDE SEQUENCE [LARGE SCALE GENOMIC DNA]</scope>
    <source>
        <strain evidence="9">CGMCC 1.8711</strain>
    </source>
</reference>
<evidence type="ECO:0000256" key="3">
    <source>
        <dbReference type="ARBA" id="ARBA00022692"/>
    </source>
</evidence>
<feature type="transmembrane region" description="Helical" evidence="7">
    <location>
        <begin position="151"/>
        <end position="175"/>
    </location>
</feature>
<keyword evidence="9" id="KW-1185">Reference proteome</keyword>
<feature type="compositionally biased region" description="Low complexity" evidence="6">
    <location>
        <begin position="378"/>
        <end position="395"/>
    </location>
</feature>
<feature type="transmembrane region" description="Helical" evidence="7">
    <location>
        <begin position="287"/>
        <end position="304"/>
    </location>
</feature>
<name>A0A1I6G4H8_9EURY</name>
<comment type="subcellular location">
    <subcellularLocation>
        <location evidence="1">Membrane</location>
        <topology evidence="1">Multi-pass membrane protein</topology>
    </subcellularLocation>
</comment>
<dbReference type="Pfam" id="PF01594">
    <property type="entry name" value="AI-2E_transport"/>
    <property type="match status" value="1"/>
</dbReference>
<dbReference type="EMBL" id="FOYS01000001">
    <property type="protein sequence ID" value="SFR37020.1"/>
    <property type="molecule type" value="Genomic_DNA"/>
</dbReference>
<dbReference type="AlphaFoldDB" id="A0A1I6G4H8"/>
<dbReference type="InterPro" id="IPR002549">
    <property type="entry name" value="AI-2E-like"/>
</dbReference>
<evidence type="ECO:0000313" key="9">
    <source>
        <dbReference type="Proteomes" id="UP000243250"/>
    </source>
</evidence>
<keyword evidence="4 7" id="KW-1133">Transmembrane helix</keyword>
<keyword evidence="5 7" id="KW-0472">Membrane</keyword>
<evidence type="ECO:0000256" key="7">
    <source>
        <dbReference type="SAM" id="Phobius"/>
    </source>
</evidence>
<feature type="transmembrane region" description="Helical" evidence="7">
    <location>
        <begin position="324"/>
        <end position="350"/>
    </location>
</feature>
<sequence length="395" mass="41950">MWPLSSESSSERARVAWWIYVLSLAVVAGFVVYSFVGTFVLGIFAYYAARPLCDRLSRRIDSDGIAATVTVLGFVLPIVLLLAYAGFHTATSVQSMLGSLPGPLQALLQRFTGVQSIPSAQLATVSNLLDNPGSSLAMDRQAVVSMLQQGAAVLGALANGLLHLVLALSMAFYFLRDDDRIAAWFHENVARRESATGTYAAAVDSDLESLYFGNFLFVVVMSVIAAVVYLGTNLLAPANLAVPMPLVLAVLTGVSSLVPLVVGKLVYVPVTLYLAISAMRASGGNHLAFVGGFLVVCVVFLDLLPQGLIQPYVTGRKLHPGLLLFAYILGPIVWGWYGFFLLPLVVVLVVEVIRVIFTDLVHENPLTPTVDAAEDLGSSDPEPSGGDAGSSGSSD</sequence>
<dbReference type="GO" id="GO:0016020">
    <property type="term" value="C:membrane"/>
    <property type="evidence" value="ECO:0007669"/>
    <property type="project" value="UniProtKB-SubCell"/>
</dbReference>
<feature type="transmembrane region" description="Helical" evidence="7">
    <location>
        <begin position="248"/>
        <end position="275"/>
    </location>
</feature>
<feature type="region of interest" description="Disordered" evidence="6">
    <location>
        <begin position="371"/>
        <end position="395"/>
    </location>
</feature>
<feature type="transmembrane region" description="Helical" evidence="7">
    <location>
        <begin position="65"/>
        <end position="87"/>
    </location>
</feature>
<accession>A0A1I6G4H8</accession>
<evidence type="ECO:0000256" key="6">
    <source>
        <dbReference type="SAM" id="MobiDB-lite"/>
    </source>
</evidence>
<evidence type="ECO:0000256" key="2">
    <source>
        <dbReference type="ARBA" id="ARBA00009773"/>
    </source>
</evidence>